<gene>
    <name evidence="17" type="ORF">B0T10DRAFT_609841</name>
</gene>
<keyword evidence="3" id="KW-1003">Cell membrane</keyword>
<dbReference type="EC" id="3.1.1.116" evidence="14"/>
<dbReference type="GO" id="GO:0016042">
    <property type="term" value="P:lipid catabolic process"/>
    <property type="evidence" value="ECO:0007669"/>
    <property type="project" value="UniProtKB-KW"/>
</dbReference>
<evidence type="ECO:0000256" key="5">
    <source>
        <dbReference type="ARBA" id="ARBA00022692"/>
    </source>
</evidence>
<dbReference type="InterPro" id="IPR029058">
    <property type="entry name" value="AB_hydrolase_fold"/>
</dbReference>
<dbReference type="AlphaFoldDB" id="A0A9P8VXR4"/>
<dbReference type="Pfam" id="PF01764">
    <property type="entry name" value="Lipase_3"/>
    <property type="match status" value="1"/>
</dbReference>
<comment type="cofactor">
    <cofactor evidence="1">
        <name>Ca(2+)</name>
        <dbReference type="ChEBI" id="CHEBI:29108"/>
    </cofactor>
</comment>
<evidence type="ECO:0000313" key="17">
    <source>
        <dbReference type="EMBL" id="KAH6879393.1"/>
    </source>
</evidence>
<comment type="catalytic activity">
    <reaction evidence="13">
        <text>a 1,2-diacyl-sn-glycerol + H2O = a 2-acylglycerol + a fatty acid + H(+)</text>
        <dbReference type="Rhea" id="RHEA:33275"/>
        <dbReference type="ChEBI" id="CHEBI:15377"/>
        <dbReference type="ChEBI" id="CHEBI:15378"/>
        <dbReference type="ChEBI" id="CHEBI:17389"/>
        <dbReference type="ChEBI" id="CHEBI:17815"/>
        <dbReference type="ChEBI" id="CHEBI:28868"/>
        <dbReference type="EC" id="3.1.1.116"/>
    </reaction>
    <physiologicalReaction direction="left-to-right" evidence="13">
        <dbReference type="Rhea" id="RHEA:33276"/>
    </physiologicalReaction>
</comment>
<dbReference type="EMBL" id="JAGPYM010000029">
    <property type="protein sequence ID" value="KAH6879393.1"/>
    <property type="molecule type" value="Genomic_DNA"/>
</dbReference>
<evidence type="ECO:0000259" key="16">
    <source>
        <dbReference type="Pfam" id="PF01764"/>
    </source>
</evidence>
<evidence type="ECO:0000256" key="8">
    <source>
        <dbReference type="ARBA" id="ARBA00022837"/>
    </source>
</evidence>
<feature type="compositionally biased region" description="Basic residues" evidence="15">
    <location>
        <begin position="1"/>
        <end position="15"/>
    </location>
</feature>
<keyword evidence="7 17" id="KW-0378">Hydrolase</keyword>
<evidence type="ECO:0000256" key="14">
    <source>
        <dbReference type="ARBA" id="ARBA00026104"/>
    </source>
</evidence>
<dbReference type="CDD" id="cd00519">
    <property type="entry name" value="Lipase_3"/>
    <property type="match status" value="1"/>
</dbReference>
<reference evidence="17 18" key="1">
    <citation type="journal article" date="2021" name="Nat. Commun.">
        <title>Genetic determinants of endophytism in the Arabidopsis root mycobiome.</title>
        <authorList>
            <person name="Mesny F."/>
            <person name="Miyauchi S."/>
            <person name="Thiergart T."/>
            <person name="Pickel B."/>
            <person name="Atanasova L."/>
            <person name="Karlsson M."/>
            <person name="Huettel B."/>
            <person name="Barry K.W."/>
            <person name="Haridas S."/>
            <person name="Chen C."/>
            <person name="Bauer D."/>
            <person name="Andreopoulos W."/>
            <person name="Pangilinan J."/>
            <person name="LaButti K."/>
            <person name="Riley R."/>
            <person name="Lipzen A."/>
            <person name="Clum A."/>
            <person name="Drula E."/>
            <person name="Henrissat B."/>
            <person name="Kohler A."/>
            <person name="Grigoriev I.V."/>
            <person name="Martin F.M."/>
            <person name="Hacquard S."/>
        </authorList>
    </citation>
    <scope>NUCLEOTIDE SEQUENCE [LARGE SCALE GENOMIC DNA]</scope>
    <source>
        <strain evidence="17 18">MPI-CAGE-CH-0241</strain>
    </source>
</reference>
<keyword evidence="10" id="KW-1133">Transmembrane helix</keyword>
<keyword evidence="5" id="KW-0812">Transmembrane</keyword>
<proteinExistence type="predicted"/>
<keyword evidence="11" id="KW-0443">Lipid metabolism</keyword>
<evidence type="ECO:0000256" key="1">
    <source>
        <dbReference type="ARBA" id="ARBA00001913"/>
    </source>
</evidence>
<feature type="region of interest" description="Disordered" evidence="15">
    <location>
        <begin position="1"/>
        <end position="39"/>
    </location>
</feature>
<evidence type="ECO:0000313" key="18">
    <source>
        <dbReference type="Proteomes" id="UP000777438"/>
    </source>
</evidence>
<dbReference type="PANTHER" id="PTHR45792:SF8">
    <property type="entry name" value="DIACYLGLYCEROL LIPASE-ALPHA"/>
    <property type="match status" value="1"/>
</dbReference>
<dbReference type="OrthoDB" id="426718at2759"/>
<evidence type="ECO:0000256" key="9">
    <source>
        <dbReference type="ARBA" id="ARBA00022963"/>
    </source>
</evidence>
<dbReference type="GO" id="GO:0016298">
    <property type="term" value="F:lipase activity"/>
    <property type="evidence" value="ECO:0007669"/>
    <property type="project" value="TreeGrafter"/>
</dbReference>
<keyword evidence="6" id="KW-0479">Metal-binding</keyword>
<evidence type="ECO:0000256" key="12">
    <source>
        <dbReference type="ARBA" id="ARBA00023136"/>
    </source>
</evidence>
<dbReference type="InterPro" id="IPR052214">
    <property type="entry name" value="DAG_Lipase-Related"/>
</dbReference>
<keyword evidence="9" id="KW-0442">Lipid degradation</keyword>
<dbReference type="SUPFAM" id="SSF53474">
    <property type="entry name" value="alpha/beta-Hydrolases"/>
    <property type="match status" value="1"/>
</dbReference>
<evidence type="ECO:0000256" key="3">
    <source>
        <dbReference type="ARBA" id="ARBA00022475"/>
    </source>
</evidence>
<dbReference type="PANTHER" id="PTHR45792">
    <property type="entry name" value="DIACYLGLYCEROL LIPASE HOMOLOG-RELATED"/>
    <property type="match status" value="1"/>
</dbReference>
<comment type="subcellular location">
    <subcellularLocation>
        <location evidence="2">Cell membrane</location>
        <topology evidence="2">Multi-pass membrane protein</topology>
    </subcellularLocation>
</comment>
<dbReference type="Gene3D" id="3.40.50.1820">
    <property type="entry name" value="alpha/beta hydrolase"/>
    <property type="match status" value="1"/>
</dbReference>
<evidence type="ECO:0000256" key="4">
    <source>
        <dbReference type="ARBA" id="ARBA00022553"/>
    </source>
</evidence>
<keyword evidence="18" id="KW-1185">Reference proteome</keyword>
<evidence type="ECO:0000256" key="15">
    <source>
        <dbReference type="SAM" id="MobiDB-lite"/>
    </source>
</evidence>
<evidence type="ECO:0000256" key="7">
    <source>
        <dbReference type="ARBA" id="ARBA00022801"/>
    </source>
</evidence>
<evidence type="ECO:0000256" key="11">
    <source>
        <dbReference type="ARBA" id="ARBA00023098"/>
    </source>
</evidence>
<dbReference type="GO" id="GO:0046872">
    <property type="term" value="F:metal ion binding"/>
    <property type="evidence" value="ECO:0007669"/>
    <property type="project" value="UniProtKB-KW"/>
</dbReference>
<dbReference type="InterPro" id="IPR002921">
    <property type="entry name" value="Fungal_lipase-type"/>
</dbReference>
<evidence type="ECO:0000256" key="13">
    <source>
        <dbReference type="ARBA" id="ARBA00024531"/>
    </source>
</evidence>
<dbReference type="GO" id="GO:0005886">
    <property type="term" value="C:plasma membrane"/>
    <property type="evidence" value="ECO:0007669"/>
    <property type="project" value="UniProtKB-SubCell"/>
</dbReference>
<dbReference type="Proteomes" id="UP000777438">
    <property type="component" value="Unassembled WGS sequence"/>
</dbReference>
<evidence type="ECO:0000256" key="2">
    <source>
        <dbReference type="ARBA" id="ARBA00004651"/>
    </source>
</evidence>
<organism evidence="17 18">
    <name type="scientific">Thelonectria olida</name>
    <dbReference type="NCBI Taxonomy" id="1576542"/>
    <lineage>
        <taxon>Eukaryota</taxon>
        <taxon>Fungi</taxon>
        <taxon>Dikarya</taxon>
        <taxon>Ascomycota</taxon>
        <taxon>Pezizomycotina</taxon>
        <taxon>Sordariomycetes</taxon>
        <taxon>Hypocreomycetidae</taxon>
        <taxon>Hypocreales</taxon>
        <taxon>Nectriaceae</taxon>
        <taxon>Thelonectria</taxon>
    </lineage>
</organism>
<sequence length="438" mass="47833">MLKKIFKHKTARSAAKHASAASDSVPTSRPDSSANSQAASAAAAELMEGLEFVFDHSNHGKEEPGDLLQLHLDRLGKEMSRYDNSSVDSDKAEPWPCTAQLLALLVTACECASSVYTPDKQPNPELSLVRFKAASITGTVKAASIWKNDATKTLFVSVRGTASAADNMVNLNNESQDTVTSFDLGLEGTPVLAHRGFLACTNVLLPWFTEEIIRQVELDDSLAHIVFTGHSAGGAVAALAFLHFACQNIAKLSSVFLSLITFGAPPITSVNVAELAKGRLGVKYVLAFVNEFDLVPRLDHTYMLSVVDLYRSRYGLPPTSLDGRPDYMRGDGRRHWELPPPDHHIVGDIVILRSNIAHGAEGQAYDSEPDGSETPSQRLDMVQVSHGEFEQLLFCDLSAHSCQVYLERLKELSLVRPGEMVGAEDVLTDLRRTMNLRF</sequence>
<evidence type="ECO:0000256" key="6">
    <source>
        <dbReference type="ARBA" id="ARBA00022723"/>
    </source>
</evidence>
<feature type="domain" description="Fungal lipase-type" evidence="16">
    <location>
        <begin position="155"/>
        <end position="299"/>
    </location>
</feature>
<protein>
    <recommendedName>
        <fullName evidence="14">sn-1-specific diacylglycerol lipase</fullName>
        <ecNumber evidence="14">3.1.1.116</ecNumber>
    </recommendedName>
</protein>
<keyword evidence="12" id="KW-0472">Membrane</keyword>
<keyword evidence="4" id="KW-0597">Phosphoprotein</keyword>
<evidence type="ECO:0000256" key="10">
    <source>
        <dbReference type="ARBA" id="ARBA00022989"/>
    </source>
</evidence>
<comment type="caution">
    <text evidence="17">The sequence shown here is derived from an EMBL/GenBank/DDBJ whole genome shotgun (WGS) entry which is preliminary data.</text>
</comment>
<keyword evidence="8" id="KW-0106">Calcium</keyword>
<name>A0A9P8VXR4_9HYPO</name>
<accession>A0A9P8VXR4</accession>